<protein>
    <submittedName>
        <fullName evidence="2">NusG domain II-containing protein</fullName>
    </submittedName>
</protein>
<reference evidence="2" key="2">
    <citation type="journal article" date="2021" name="PeerJ">
        <title>Extensive microbial diversity within the chicken gut microbiome revealed by metagenomics and culture.</title>
        <authorList>
            <person name="Gilroy R."/>
            <person name="Ravi A."/>
            <person name="Getino M."/>
            <person name="Pursley I."/>
            <person name="Horton D.L."/>
            <person name="Alikhan N.F."/>
            <person name="Baker D."/>
            <person name="Gharbi K."/>
            <person name="Hall N."/>
            <person name="Watson M."/>
            <person name="Adriaenssens E.M."/>
            <person name="Foster-Nyarko E."/>
            <person name="Jarju S."/>
            <person name="Secka A."/>
            <person name="Antonio M."/>
            <person name="Oren A."/>
            <person name="Chaudhuri R.R."/>
            <person name="La Ragione R."/>
            <person name="Hildebrand F."/>
            <person name="Pallen M.J."/>
        </authorList>
    </citation>
    <scope>NUCLEOTIDE SEQUENCE</scope>
    <source>
        <strain evidence="2">14700</strain>
    </source>
</reference>
<feature type="transmembrane region" description="Helical" evidence="1">
    <location>
        <begin position="12"/>
        <end position="31"/>
    </location>
</feature>
<comment type="caution">
    <text evidence="2">The sequence shown here is derived from an EMBL/GenBank/DDBJ whole genome shotgun (WGS) entry which is preliminary data.</text>
</comment>
<name>A0A9D9NCW3_9SPIO</name>
<dbReference type="InterPro" id="IPR038690">
    <property type="entry name" value="NusG_2_sf"/>
</dbReference>
<sequence>MYHHDVHRIRIADVIIIILYISIVVASIAFFPEGGDTLYVSTESGEYAYSLDEDGTYQFSGPLGITTLEISDGRARIIDSPCSGKDCIRQGYSSALCCMPNRIIATVRNTEGLDAEAG</sequence>
<dbReference type="Proteomes" id="UP000810292">
    <property type="component" value="Unassembled WGS sequence"/>
</dbReference>
<dbReference type="Pfam" id="PF07009">
    <property type="entry name" value="NusG_II"/>
    <property type="match status" value="1"/>
</dbReference>
<gene>
    <name evidence="2" type="ORF">IAA72_01700</name>
</gene>
<keyword evidence="1" id="KW-1133">Transmembrane helix</keyword>
<organism evidence="2 3">
    <name type="scientific">Candidatus Ornithospirochaeta stercoravium</name>
    <dbReference type="NCBI Taxonomy" id="2840897"/>
    <lineage>
        <taxon>Bacteria</taxon>
        <taxon>Pseudomonadati</taxon>
        <taxon>Spirochaetota</taxon>
        <taxon>Spirochaetia</taxon>
        <taxon>Spirochaetales</taxon>
        <taxon>Spirochaetaceae</taxon>
        <taxon>Spirochaetaceae incertae sedis</taxon>
        <taxon>Candidatus Ornithospirochaeta</taxon>
    </lineage>
</organism>
<evidence type="ECO:0000313" key="2">
    <source>
        <dbReference type="EMBL" id="MBO8468485.1"/>
    </source>
</evidence>
<reference evidence="2" key="1">
    <citation type="submission" date="2020-10" db="EMBL/GenBank/DDBJ databases">
        <authorList>
            <person name="Gilroy R."/>
        </authorList>
    </citation>
    <scope>NUCLEOTIDE SEQUENCE</scope>
    <source>
        <strain evidence="2">14700</strain>
    </source>
</reference>
<evidence type="ECO:0000313" key="3">
    <source>
        <dbReference type="Proteomes" id="UP000810292"/>
    </source>
</evidence>
<proteinExistence type="predicted"/>
<keyword evidence="1" id="KW-0472">Membrane</keyword>
<dbReference type="EMBL" id="JADIMF010000024">
    <property type="protein sequence ID" value="MBO8468485.1"/>
    <property type="molecule type" value="Genomic_DNA"/>
</dbReference>
<dbReference type="Gene3D" id="2.60.320.10">
    <property type="entry name" value="N-utilization substance G protein NusG, insert domain"/>
    <property type="match status" value="1"/>
</dbReference>
<keyword evidence="1" id="KW-0812">Transmembrane</keyword>
<evidence type="ECO:0000256" key="1">
    <source>
        <dbReference type="SAM" id="Phobius"/>
    </source>
</evidence>
<accession>A0A9D9NCW3</accession>
<dbReference type="AlphaFoldDB" id="A0A9D9NCW3"/>